<protein>
    <recommendedName>
        <fullName evidence="13">Inter-alpha-trypsin inhibitor heavy chain H3-like</fullName>
    </recommendedName>
</protein>
<dbReference type="EMBL" id="VSWD01000005">
    <property type="protein sequence ID" value="KAK3101322.1"/>
    <property type="molecule type" value="Genomic_DNA"/>
</dbReference>
<feature type="domain" description="VIT" evidence="10">
    <location>
        <begin position="1"/>
        <end position="87"/>
    </location>
</feature>
<gene>
    <name evidence="11" type="ORF">FSP39_002680</name>
</gene>
<feature type="region of interest" description="Disordered" evidence="8">
    <location>
        <begin position="600"/>
        <end position="622"/>
    </location>
</feature>
<dbReference type="Pfam" id="PF06668">
    <property type="entry name" value="ITI_HC_C"/>
    <property type="match status" value="1"/>
</dbReference>
<keyword evidence="12" id="KW-1185">Reference proteome</keyword>
<evidence type="ECO:0000256" key="8">
    <source>
        <dbReference type="SAM" id="MobiDB-lite"/>
    </source>
</evidence>
<dbReference type="Proteomes" id="UP001186944">
    <property type="component" value="Unassembled WGS sequence"/>
</dbReference>
<evidence type="ECO:0008006" key="13">
    <source>
        <dbReference type="Google" id="ProtNLM"/>
    </source>
</evidence>
<reference evidence="11" key="1">
    <citation type="submission" date="2019-08" db="EMBL/GenBank/DDBJ databases">
        <title>The improved chromosome-level genome for the pearl oyster Pinctada fucata martensii using PacBio sequencing and Hi-C.</title>
        <authorList>
            <person name="Zheng Z."/>
        </authorList>
    </citation>
    <scope>NUCLEOTIDE SEQUENCE</scope>
    <source>
        <strain evidence="11">ZZ-2019</strain>
        <tissue evidence="11">Adductor muscle</tissue>
    </source>
</reference>
<dbReference type="PROSITE" id="PS50234">
    <property type="entry name" value="VWFA"/>
    <property type="match status" value="1"/>
</dbReference>
<organism evidence="11 12">
    <name type="scientific">Pinctada imbricata</name>
    <name type="common">Atlantic pearl-oyster</name>
    <name type="synonym">Pinctada martensii</name>
    <dbReference type="NCBI Taxonomy" id="66713"/>
    <lineage>
        <taxon>Eukaryota</taxon>
        <taxon>Metazoa</taxon>
        <taxon>Spiralia</taxon>
        <taxon>Lophotrochozoa</taxon>
        <taxon>Mollusca</taxon>
        <taxon>Bivalvia</taxon>
        <taxon>Autobranchia</taxon>
        <taxon>Pteriomorphia</taxon>
        <taxon>Pterioida</taxon>
        <taxon>Pterioidea</taxon>
        <taxon>Pteriidae</taxon>
        <taxon>Pinctada</taxon>
    </lineage>
</organism>
<keyword evidence="6" id="KW-0722">Serine protease inhibitor</keyword>
<sequence>MDARETTFDVTLPDAAFISNFTLEIDGQLYPGQVQEKEAARQKYEKARQKGHTAGHIGTRPRDTNRFLVSIHVAALSEVTFTLHYNELLQRRRGTYEHTIYINPGQVVNNLLVEVTIQEFKPITHLHVPPLRKDILYNFQNNIWNTYAIVQRPSSTSAYIRYNPSVADQQRASLQGLSGLFIVEYDIDRNKDGGEILIVNGYFVHYFSPSGLQRMPRQIVFILDSSGSMTGTKIDQLKSAMKEILSNLNPDDSFNILQFADTNIEAAIIEGLRIFQKSNTTRTSSSLIIFLTDGEPTEGETDTSKILGNIDKENGASIPIFSLSFGEDADYHFLRKMSAQNNAFVRKIYEASDASLQLTGFYKEIAATLMANLTFHYLDDRVIENSITNVIYPSYFEGSELVISGQVTDNSINSLDYLIKGVGSDGPLEFKPSNNIVQKVGAEVVPSNFSEVTEKIWAYMSIKHMLIERLKTHNQTAKNLLTEKATQLAIKYNFVTPLTSMIVTKPEEDKVVDPNEDYEMNDSPHSVWDNALTGSLGLALAGRAPSYVDSDPHFIIRVKGLETSVCFDVMGTDGDVFNLVRDEISGIVVDATVAAATTRQRRGANHMQPRIDGASVDQGNQSNNETEVKVKTYLGSVLISGSRTMLEITPQQWKINGRVYKWKASQAVSSYKTKIVTDGTGKMIAIMFPHRITLLVVRHMRSKSQLRMGKIHFLGFYIVDDRGFSWHTHGLLGQFIYRRISLIKRKNIRGGKIRGKLKVEGNTRKSRKVVATLGKRLNLATNQHVSCWMVQKNGKRLLDGNYSDYIIRSKNVTISPRKFKRRRHVVH</sequence>
<evidence type="ECO:0000256" key="4">
    <source>
        <dbReference type="ARBA" id="ARBA00022690"/>
    </source>
</evidence>
<dbReference type="Gene3D" id="3.40.50.410">
    <property type="entry name" value="von Willebrand factor, type A domain"/>
    <property type="match status" value="2"/>
</dbReference>
<feature type="domain" description="VWFA" evidence="9">
    <location>
        <begin position="238"/>
        <end position="365"/>
    </location>
</feature>
<evidence type="ECO:0000259" key="10">
    <source>
        <dbReference type="PROSITE" id="PS51468"/>
    </source>
</evidence>
<keyword evidence="7" id="KW-0325">Glycoprotein</keyword>
<dbReference type="GO" id="GO:0005576">
    <property type="term" value="C:extracellular region"/>
    <property type="evidence" value="ECO:0007669"/>
    <property type="project" value="UniProtKB-SubCell"/>
</dbReference>
<comment type="similarity">
    <text evidence="2">Belongs to the ITIH family.</text>
</comment>
<dbReference type="GO" id="GO:0030212">
    <property type="term" value="P:hyaluronan metabolic process"/>
    <property type="evidence" value="ECO:0007669"/>
    <property type="project" value="InterPro"/>
</dbReference>
<dbReference type="Pfam" id="PF00092">
    <property type="entry name" value="VWA"/>
    <property type="match status" value="1"/>
</dbReference>
<evidence type="ECO:0000256" key="7">
    <source>
        <dbReference type="ARBA" id="ARBA00023180"/>
    </source>
</evidence>
<comment type="caution">
    <text evidence="11">The sequence shown here is derived from an EMBL/GenBank/DDBJ whole genome shotgun (WGS) entry which is preliminary data.</text>
</comment>
<dbReference type="PROSITE" id="PS51468">
    <property type="entry name" value="VIT"/>
    <property type="match status" value="1"/>
</dbReference>
<evidence type="ECO:0000256" key="2">
    <source>
        <dbReference type="ARBA" id="ARBA00010158"/>
    </source>
</evidence>
<evidence type="ECO:0000256" key="3">
    <source>
        <dbReference type="ARBA" id="ARBA00022525"/>
    </source>
</evidence>
<accession>A0AA88YH78</accession>
<dbReference type="InterPro" id="IPR036465">
    <property type="entry name" value="vWFA_dom_sf"/>
</dbReference>
<dbReference type="InterPro" id="IPR002035">
    <property type="entry name" value="VWF_A"/>
</dbReference>
<dbReference type="PANTHER" id="PTHR10338">
    <property type="entry name" value="INTER-ALPHA-TRYPSIN INHIBITOR HEAVY CHAIN FAMILY MEMBER"/>
    <property type="match status" value="1"/>
</dbReference>
<dbReference type="InterPro" id="IPR010600">
    <property type="entry name" value="ITI_HC_C"/>
</dbReference>
<dbReference type="AlphaFoldDB" id="A0AA88YH78"/>
<evidence type="ECO:0000313" key="11">
    <source>
        <dbReference type="EMBL" id="KAK3101322.1"/>
    </source>
</evidence>
<evidence type="ECO:0000256" key="1">
    <source>
        <dbReference type="ARBA" id="ARBA00004613"/>
    </source>
</evidence>
<dbReference type="SMART" id="SM00609">
    <property type="entry name" value="VIT"/>
    <property type="match status" value="1"/>
</dbReference>
<dbReference type="SMART" id="SM00327">
    <property type="entry name" value="VWA"/>
    <property type="match status" value="1"/>
</dbReference>
<dbReference type="Pfam" id="PF08487">
    <property type="entry name" value="VIT"/>
    <property type="match status" value="1"/>
</dbReference>
<dbReference type="GO" id="GO:0004867">
    <property type="term" value="F:serine-type endopeptidase inhibitor activity"/>
    <property type="evidence" value="ECO:0007669"/>
    <property type="project" value="UniProtKB-KW"/>
</dbReference>
<evidence type="ECO:0000256" key="5">
    <source>
        <dbReference type="ARBA" id="ARBA00022729"/>
    </source>
</evidence>
<dbReference type="InterPro" id="IPR050934">
    <property type="entry name" value="ITIH"/>
</dbReference>
<proteinExistence type="inferred from homology"/>
<dbReference type="InterPro" id="IPR013694">
    <property type="entry name" value="VIT"/>
</dbReference>
<dbReference type="PANTHER" id="PTHR10338:SF108">
    <property type="entry name" value="INTER-ALPHA-TRYPSIN INHIBITOR HEAVY CHAIN H4-LIKE PROTEIN"/>
    <property type="match status" value="1"/>
</dbReference>
<keyword evidence="3" id="KW-0964">Secreted</keyword>
<dbReference type="SUPFAM" id="SSF53300">
    <property type="entry name" value="vWA-like"/>
    <property type="match status" value="1"/>
</dbReference>
<keyword evidence="4" id="KW-0646">Protease inhibitor</keyword>
<evidence type="ECO:0000259" key="9">
    <source>
        <dbReference type="PROSITE" id="PS50234"/>
    </source>
</evidence>
<keyword evidence="5" id="KW-0732">Signal</keyword>
<name>A0AA88YH78_PINIB</name>
<evidence type="ECO:0000313" key="12">
    <source>
        <dbReference type="Proteomes" id="UP001186944"/>
    </source>
</evidence>
<comment type="subcellular location">
    <subcellularLocation>
        <location evidence="1">Secreted</location>
    </subcellularLocation>
</comment>
<dbReference type="Pfam" id="PF13768">
    <property type="entry name" value="VWA_3"/>
    <property type="match status" value="1"/>
</dbReference>
<evidence type="ECO:0000256" key="6">
    <source>
        <dbReference type="ARBA" id="ARBA00022900"/>
    </source>
</evidence>